<accession>A0A418SJ35</accession>
<reference evidence="2 3" key="1">
    <citation type="submission" date="2020-08" db="EMBL/GenBank/DDBJ databases">
        <title>Genome sequence of Rhodobacteraceae bacterium Lw-13e.</title>
        <authorList>
            <person name="Poehlein A."/>
            <person name="Wolter L."/>
            <person name="Daniel R."/>
            <person name="Brinkhoff T."/>
        </authorList>
    </citation>
    <scope>NUCLEOTIDE SEQUENCE [LARGE SCALE GENOMIC DNA]</scope>
    <source>
        <strain evidence="2 3">Lw-13e</strain>
    </source>
</reference>
<evidence type="ECO:0000313" key="3">
    <source>
        <dbReference type="Proteomes" id="UP000283786"/>
    </source>
</evidence>
<dbReference type="EMBL" id="CP060436">
    <property type="protein sequence ID" value="QPM90118.1"/>
    <property type="molecule type" value="Genomic_DNA"/>
</dbReference>
<evidence type="ECO:0000313" key="2">
    <source>
        <dbReference type="EMBL" id="QPM90118.1"/>
    </source>
</evidence>
<proteinExistence type="predicted"/>
<name>A0A418SJ35_9RHOB</name>
<evidence type="ECO:0000256" key="1">
    <source>
        <dbReference type="SAM" id="MobiDB-lite"/>
    </source>
</evidence>
<feature type="region of interest" description="Disordered" evidence="1">
    <location>
        <begin position="43"/>
        <end position="77"/>
    </location>
</feature>
<protein>
    <submittedName>
        <fullName evidence="2">Uncharacterized protein</fullName>
    </submittedName>
</protein>
<sequence length="94" mass="10254">MIRTCAMRGCANVLKPSNRSGVFYRHSHSAKCRCDKCCRRRGEAPPDAVRLPQQPAPTTRTDRRKATVTYPTGNSGIAGKVAVTVGRAPWEGDP</sequence>
<dbReference type="KEGG" id="palw:PSAL_013520"/>
<organism evidence="2 3">
    <name type="scientific">Pseudooceanicola algae</name>
    <dbReference type="NCBI Taxonomy" id="1537215"/>
    <lineage>
        <taxon>Bacteria</taxon>
        <taxon>Pseudomonadati</taxon>
        <taxon>Pseudomonadota</taxon>
        <taxon>Alphaproteobacteria</taxon>
        <taxon>Rhodobacterales</taxon>
        <taxon>Paracoccaceae</taxon>
        <taxon>Pseudooceanicola</taxon>
    </lineage>
</organism>
<dbReference type="AlphaFoldDB" id="A0A418SJ35"/>
<keyword evidence="3" id="KW-1185">Reference proteome</keyword>
<dbReference type="Proteomes" id="UP000283786">
    <property type="component" value="Chromosome"/>
</dbReference>
<gene>
    <name evidence="2" type="ORF">PSAL_013520</name>
</gene>